<sequence>MKVTNFTAIIWEAISQIDARRPAPFSFQEIHEAASQGRLLDLLGRNSSSGFTRFLLVGKESGNPQVEEALGRASKVLNGQELRQALIGDNPWCLLIAMALQAIQAEFPEQSAHPQLAELGGQWQS</sequence>
<dbReference type="RefSeq" id="WP_200352972.1">
    <property type="nucleotide sequence ID" value="NZ_BAABHZ010000002.1"/>
</dbReference>
<dbReference type="AlphaFoldDB" id="A0A934V971"/>
<proteinExistence type="predicted"/>
<evidence type="ECO:0000313" key="1">
    <source>
        <dbReference type="EMBL" id="MBK1818017.1"/>
    </source>
</evidence>
<accession>A0A934V971</accession>
<keyword evidence="2" id="KW-1185">Reference proteome</keyword>
<name>A0A934V971_9BACT</name>
<protein>
    <submittedName>
        <fullName evidence="1">Uncharacterized protein</fullName>
    </submittedName>
</protein>
<comment type="caution">
    <text evidence="1">The sequence shown here is derived from an EMBL/GenBank/DDBJ whole genome shotgun (WGS) entry which is preliminary data.</text>
</comment>
<gene>
    <name evidence="1" type="ORF">JIN84_20510</name>
</gene>
<dbReference type="EMBL" id="JAENIK010000013">
    <property type="protein sequence ID" value="MBK1818017.1"/>
    <property type="molecule type" value="Genomic_DNA"/>
</dbReference>
<evidence type="ECO:0000313" key="2">
    <source>
        <dbReference type="Proteomes" id="UP000600139"/>
    </source>
</evidence>
<dbReference type="Proteomes" id="UP000600139">
    <property type="component" value="Unassembled WGS sequence"/>
</dbReference>
<organism evidence="1 2">
    <name type="scientific">Luteolibacter yonseiensis</name>
    <dbReference type="NCBI Taxonomy" id="1144680"/>
    <lineage>
        <taxon>Bacteria</taxon>
        <taxon>Pseudomonadati</taxon>
        <taxon>Verrucomicrobiota</taxon>
        <taxon>Verrucomicrobiia</taxon>
        <taxon>Verrucomicrobiales</taxon>
        <taxon>Verrucomicrobiaceae</taxon>
        <taxon>Luteolibacter</taxon>
    </lineage>
</organism>
<reference evidence="1" key="1">
    <citation type="submission" date="2021-01" db="EMBL/GenBank/DDBJ databases">
        <title>Modified the classification status of verrucomicrobia.</title>
        <authorList>
            <person name="Feng X."/>
        </authorList>
    </citation>
    <scope>NUCLEOTIDE SEQUENCE</scope>
    <source>
        <strain evidence="1">JCM 18052</strain>
    </source>
</reference>